<dbReference type="Pfam" id="PF00648">
    <property type="entry name" value="Peptidase_C2"/>
    <property type="match status" value="1"/>
</dbReference>
<dbReference type="PANTHER" id="PTHR10183">
    <property type="entry name" value="CALPAIN"/>
    <property type="match status" value="1"/>
</dbReference>
<feature type="region of interest" description="Disordered" evidence="5">
    <location>
        <begin position="688"/>
        <end position="722"/>
    </location>
</feature>
<keyword evidence="3" id="KW-0645">Protease</keyword>
<accession>A0A8H7MH70</accession>
<dbReference type="GO" id="GO:0004198">
    <property type="term" value="F:calcium-dependent cysteine-type endopeptidase activity"/>
    <property type="evidence" value="ECO:0007669"/>
    <property type="project" value="InterPro"/>
</dbReference>
<evidence type="ECO:0000259" key="6">
    <source>
        <dbReference type="PROSITE" id="PS50203"/>
    </source>
</evidence>
<dbReference type="PROSITE" id="PS00139">
    <property type="entry name" value="THIOL_PROTEASE_CYS"/>
    <property type="match status" value="1"/>
</dbReference>
<evidence type="ECO:0000256" key="1">
    <source>
        <dbReference type="ARBA" id="ARBA00007623"/>
    </source>
</evidence>
<name>A0A8H7MH70_9PLEO</name>
<feature type="coiled-coil region" evidence="4">
    <location>
        <begin position="62"/>
        <end position="89"/>
    </location>
</feature>
<proteinExistence type="inferred from homology"/>
<feature type="region of interest" description="Disordered" evidence="5">
    <location>
        <begin position="602"/>
        <end position="622"/>
    </location>
</feature>
<reference evidence="7" key="1">
    <citation type="submission" date="2018-12" db="EMBL/GenBank/DDBJ databases">
        <authorList>
            <person name="Syme R.A."/>
            <person name="Farfan-Caceres L."/>
            <person name="Lichtenzveig J."/>
        </authorList>
    </citation>
    <scope>NUCLEOTIDE SEQUENCE</scope>
    <source>
        <strain evidence="7">Al4</strain>
    </source>
</reference>
<keyword evidence="3" id="KW-0378">Hydrolase</keyword>
<evidence type="ECO:0000256" key="3">
    <source>
        <dbReference type="PROSITE-ProRule" id="PRU00239"/>
    </source>
</evidence>
<comment type="similarity">
    <text evidence="1">Belongs to the peptidase C2 family.</text>
</comment>
<comment type="caution">
    <text evidence="7">The sequence shown here is derived from an EMBL/GenBank/DDBJ whole genome shotgun (WGS) entry which is preliminary data.</text>
</comment>
<dbReference type="InterPro" id="IPR000169">
    <property type="entry name" value="Pept_cys_AS"/>
</dbReference>
<reference evidence="7" key="2">
    <citation type="submission" date="2020-09" db="EMBL/GenBank/DDBJ databases">
        <title>Reference genome assembly for Australian Ascochyta lentis isolate Al4.</title>
        <authorList>
            <person name="Lee R.C."/>
            <person name="Farfan-Caceres L.M."/>
            <person name="Debler J.W."/>
            <person name="Williams A.H."/>
            <person name="Henares B.M."/>
        </authorList>
    </citation>
    <scope>NUCLEOTIDE SEQUENCE</scope>
    <source>
        <strain evidence="7">Al4</strain>
    </source>
</reference>
<evidence type="ECO:0000256" key="4">
    <source>
        <dbReference type="SAM" id="Coils"/>
    </source>
</evidence>
<dbReference type="EMBL" id="RZGK01000016">
    <property type="protein sequence ID" value="KAF9693127.1"/>
    <property type="molecule type" value="Genomic_DNA"/>
</dbReference>
<organism evidence="7 8">
    <name type="scientific">Ascochyta lentis</name>
    <dbReference type="NCBI Taxonomy" id="205686"/>
    <lineage>
        <taxon>Eukaryota</taxon>
        <taxon>Fungi</taxon>
        <taxon>Dikarya</taxon>
        <taxon>Ascomycota</taxon>
        <taxon>Pezizomycotina</taxon>
        <taxon>Dothideomycetes</taxon>
        <taxon>Pleosporomycetidae</taxon>
        <taxon>Pleosporales</taxon>
        <taxon>Pleosporineae</taxon>
        <taxon>Didymellaceae</taxon>
        <taxon>Ascochyta</taxon>
    </lineage>
</organism>
<dbReference type="OrthoDB" id="424753at2759"/>
<sequence length="798" mass="89563">MSSITGNNNDTSDTPQGIINEFWENLITKKPGKVTKIFPPSLYANLLPPQRKSGLVKGKNAAESYEAAAKACRARIERIVRECERTNEKFTDPDFDIEVRSDNCLNGLMQWYEDSERASPTVSPTRLGYALDTIIQAKVLRHDVAPFSLSSTADVLLSSRSDVPIDGPGAIHRIDWIFDKPKFEIEGFTSSDVVQGANGNCWFIAALATICSNQSLIKRVCVARDERCGVYGFAFYRDGEWIWTVVDDNLFLTKRDFDACGDTYDPSGIKETMYKKTHQTGSEALYFASCANENETWLPLLEKAYAKVHGDYDAISGGTSGEAVEDLTGGVTTKILTARILDKERLWKELKQVNTDFLFSASSPGVYGDDSDARRGLALNHAYSVIKAVDVTSEDNTTKHRLVLIRNPWGKRANAAMGEWTGPWSDGSSEWTPYWMERLKHKFGDDGLFWMSYEDLLKRFDLLHRTRLFDSTWTVVQNWTSVSIKKKGMTVFQLCQLDERYFRGLAGKYTFDLHFILQEKNAETGDYIARARGAWFGNRSISAEVELEPGFYEVLPKIEAKRNPKAPDVHEVVTKIAERNPQKLRQIGLNHDIANAKGLVEPPEKGQTQQEQVERTRTKGDEKVAQKLERWNGIAETVKSETEPNTCMNARPITTASEDEATKSRVEDTNTVVEEELLRKTAERNVNDKSLLGNGKDTEHTHNEGLELHGRVSSRSASRGRRSTLHLYRGHPSSVHGDQPALDQRVDHKPNPWNAVCVLGLRVYSQDSEISIKNVKPKDMEEGAILDIDGNTAAGATM</sequence>
<dbReference type="InterPro" id="IPR038765">
    <property type="entry name" value="Papain-like_cys_pep_sf"/>
</dbReference>
<dbReference type="PROSITE" id="PS50203">
    <property type="entry name" value="CALPAIN_CAT"/>
    <property type="match status" value="1"/>
</dbReference>
<keyword evidence="4" id="KW-0175">Coiled coil</keyword>
<evidence type="ECO:0000313" key="7">
    <source>
        <dbReference type="EMBL" id="KAF9693127.1"/>
    </source>
</evidence>
<feature type="active site" evidence="2 3">
    <location>
        <position position="381"/>
    </location>
</feature>
<dbReference type="Proteomes" id="UP000651452">
    <property type="component" value="Unassembled WGS sequence"/>
</dbReference>
<dbReference type="InterPro" id="IPR022684">
    <property type="entry name" value="Calpain_cysteine_protease"/>
</dbReference>
<dbReference type="SUPFAM" id="SSF54001">
    <property type="entry name" value="Cysteine proteinases"/>
    <property type="match status" value="1"/>
</dbReference>
<feature type="active site" evidence="2 3">
    <location>
        <position position="201"/>
    </location>
</feature>
<dbReference type="InterPro" id="IPR001300">
    <property type="entry name" value="Peptidase_C2_calpain_cat"/>
</dbReference>
<feature type="domain" description="Calpain catalytic" evidence="6">
    <location>
        <begin position="173"/>
        <end position="469"/>
    </location>
</feature>
<protein>
    <recommendedName>
        <fullName evidence="6">Calpain catalytic domain-containing protein</fullName>
    </recommendedName>
</protein>
<dbReference type="Gene3D" id="3.90.70.10">
    <property type="entry name" value="Cysteine proteinases"/>
    <property type="match status" value="1"/>
</dbReference>
<evidence type="ECO:0000313" key="8">
    <source>
        <dbReference type="Proteomes" id="UP000651452"/>
    </source>
</evidence>
<dbReference type="GO" id="GO:0006508">
    <property type="term" value="P:proteolysis"/>
    <property type="evidence" value="ECO:0007669"/>
    <property type="project" value="UniProtKB-KW"/>
</dbReference>
<dbReference type="PANTHER" id="PTHR10183:SF425">
    <property type="entry name" value="CALPAIN-5"/>
    <property type="match status" value="1"/>
</dbReference>
<feature type="compositionally biased region" description="Basic and acidic residues" evidence="5">
    <location>
        <begin position="696"/>
        <end position="710"/>
    </location>
</feature>
<dbReference type="SMART" id="SM00230">
    <property type="entry name" value="CysPc"/>
    <property type="match status" value="1"/>
</dbReference>
<dbReference type="CDD" id="cd00044">
    <property type="entry name" value="CysPc"/>
    <property type="match status" value="1"/>
</dbReference>
<keyword evidence="8" id="KW-1185">Reference proteome</keyword>
<gene>
    <name evidence="7" type="ORF">EKO04_008786</name>
</gene>
<keyword evidence="3" id="KW-0788">Thiol protease</keyword>
<feature type="active site" evidence="2 3">
    <location>
        <position position="407"/>
    </location>
</feature>
<dbReference type="AlphaFoldDB" id="A0A8H7MH70"/>
<evidence type="ECO:0000256" key="5">
    <source>
        <dbReference type="SAM" id="MobiDB-lite"/>
    </source>
</evidence>
<evidence type="ECO:0000256" key="2">
    <source>
        <dbReference type="PIRSR" id="PIRSR622684-1"/>
    </source>
</evidence>
<feature type="compositionally biased region" description="Basic and acidic residues" evidence="5">
    <location>
        <begin position="612"/>
        <end position="622"/>
    </location>
</feature>